<dbReference type="Gene3D" id="1.10.472.60">
    <property type="entry name" value="putative protein disulfide isomerase domain"/>
    <property type="match status" value="1"/>
</dbReference>
<dbReference type="OrthoDB" id="9813770at2"/>
<evidence type="ECO:0008006" key="3">
    <source>
        <dbReference type="Google" id="ProtNLM"/>
    </source>
</evidence>
<dbReference type="PANTHER" id="PTHR13887:SF54">
    <property type="entry name" value="DSBA FAMILY PROTEIN"/>
    <property type="match status" value="1"/>
</dbReference>
<dbReference type="STRING" id="990371.SAMN05421813_12357"/>
<dbReference type="RefSeq" id="WP_090705929.1">
    <property type="nucleotide sequence ID" value="NZ_FNHH01000023.1"/>
</dbReference>
<dbReference type="EMBL" id="FNHH01000023">
    <property type="protein sequence ID" value="SDM79104.1"/>
    <property type="molecule type" value="Genomic_DNA"/>
</dbReference>
<protein>
    <recommendedName>
        <fullName evidence="3">DSBA-like thioredoxin domain-containing protein</fullName>
    </recommendedName>
</protein>
<keyword evidence="2" id="KW-1185">Reference proteome</keyword>
<dbReference type="Proteomes" id="UP000199226">
    <property type="component" value="Unassembled WGS sequence"/>
</dbReference>
<dbReference type="AlphaFoldDB" id="A0A1G9W3I9"/>
<accession>A0A1G9W3I9</accession>
<dbReference type="Pfam" id="PF13743">
    <property type="entry name" value="Thioredoxin_5"/>
    <property type="match status" value="1"/>
</dbReference>
<organism evidence="1 2">
    <name type="scientific">Daejeonella rubra</name>
    <dbReference type="NCBI Taxonomy" id="990371"/>
    <lineage>
        <taxon>Bacteria</taxon>
        <taxon>Pseudomonadati</taxon>
        <taxon>Bacteroidota</taxon>
        <taxon>Sphingobacteriia</taxon>
        <taxon>Sphingobacteriales</taxon>
        <taxon>Sphingobacteriaceae</taxon>
        <taxon>Daejeonella</taxon>
    </lineage>
</organism>
<dbReference type="CDD" id="cd03025">
    <property type="entry name" value="DsbA_FrnE_like"/>
    <property type="match status" value="1"/>
</dbReference>
<proteinExistence type="predicted"/>
<evidence type="ECO:0000313" key="1">
    <source>
        <dbReference type="EMBL" id="SDM79104.1"/>
    </source>
</evidence>
<gene>
    <name evidence="1" type="ORF">SAMN05421813_12357</name>
</gene>
<dbReference type="Gene3D" id="3.40.30.10">
    <property type="entry name" value="Glutaredoxin"/>
    <property type="match status" value="1"/>
</dbReference>
<dbReference type="SUPFAM" id="SSF52833">
    <property type="entry name" value="Thioredoxin-like"/>
    <property type="match status" value="1"/>
</dbReference>
<evidence type="ECO:0000313" key="2">
    <source>
        <dbReference type="Proteomes" id="UP000199226"/>
    </source>
</evidence>
<sequence length="218" mass="24886">MNKPLRIIYVYDALCGWCYGFSQVIMECFDKHKDDFEFEVLSGGMMIGDKVGSINKIAPFIKSAYHSIERTTGIKFGEPYLRHLEEGAMILDSEKPSIALSVFKLYLPDLSVPFVHDLQNAIYFDGKNPNDYDLYRYLAVNFGIDPDEFEAKMNLDTSKEAAYYDFALVKQLRVESFPAVLIQTSDTGFYLIAKGFTDSDTLELRISNVLKEIKESEN</sequence>
<dbReference type="InterPro" id="IPR036249">
    <property type="entry name" value="Thioredoxin-like_sf"/>
</dbReference>
<reference evidence="2" key="1">
    <citation type="submission" date="2016-10" db="EMBL/GenBank/DDBJ databases">
        <authorList>
            <person name="Varghese N."/>
            <person name="Submissions S."/>
        </authorList>
    </citation>
    <scope>NUCLEOTIDE SEQUENCE [LARGE SCALE GENOMIC DNA]</scope>
    <source>
        <strain evidence="2">DSM 24536</strain>
    </source>
</reference>
<name>A0A1G9W3I9_9SPHI</name>
<dbReference type="PANTHER" id="PTHR13887">
    <property type="entry name" value="GLUTATHIONE S-TRANSFERASE KAPPA"/>
    <property type="match status" value="1"/>
</dbReference>